<dbReference type="InterPro" id="IPR051906">
    <property type="entry name" value="TolC-like"/>
</dbReference>
<evidence type="ECO:0000256" key="5">
    <source>
        <dbReference type="ARBA" id="ARBA00022692"/>
    </source>
</evidence>
<dbReference type="AlphaFoldDB" id="A0A1M5DFZ4"/>
<organism evidence="9 10">
    <name type="scientific">Bacteroides luti</name>
    <dbReference type="NCBI Taxonomy" id="1297750"/>
    <lineage>
        <taxon>Bacteria</taxon>
        <taxon>Pseudomonadati</taxon>
        <taxon>Bacteroidota</taxon>
        <taxon>Bacteroidia</taxon>
        <taxon>Bacteroidales</taxon>
        <taxon>Bacteroidaceae</taxon>
        <taxon>Bacteroides</taxon>
    </lineage>
</organism>
<dbReference type="OrthoDB" id="367883at2"/>
<dbReference type="GO" id="GO:0009279">
    <property type="term" value="C:cell outer membrane"/>
    <property type="evidence" value="ECO:0007669"/>
    <property type="project" value="UniProtKB-SubCell"/>
</dbReference>
<keyword evidence="4" id="KW-1134">Transmembrane beta strand</keyword>
<dbReference type="GO" id="GO:0015288">
    <property type="term" value="F:porin activity"/>
    <property type="evidence" value="ECO:0007669"/>
    <property type="project" value="TreeGrafter"/>
</dbReference>
<dbReference type="PANTHER" id="PTHR30026">
    <property type="entry name" value="OUTER MEMBRANE PROTEIN TOLC"/>
    <property type="match status" value="1"/>
</dbReference>
<evidence type="ECO:0000256" key="8">
    <source>
        <dbReference type="SAM" id="SignalP"/>
    </source>
</evidence>
<dbReference type="Proteomes" id="UP000184509">
    <property type="component" value="Unassembled WGS sequence"/>
</dbReference>
<dbReference type="GO" id="GO:1990281">
    <property type="term" value="C:efflux pump complex"/>
    <property type="evidence" value="ECO:0007669"/>
    <property type="project" value="TreeGrafter"/>
</dbReference>
<reference evidence="9 10" key="1">
    <citation type="submission" date="2016-11" db="EMBL/GenBank/DDBJ databases">
        <authorList>
            <person name="Jaros S."/>
            <person name="Januszkiewicz K."/>
            <person name="Wedrychowicz H."/>
        </authorList>
    </citation>
    <scope>NUCLEOTIDE SEQUENCE [LARGE SCALE GENOMIC DNA]</scope>
    <source>
        <strain evidence="9 10">DSM 26991</strain>
    </source>
</reference>
<evidence type="ECO:0000313" key="10">
    <source>
        <dbReference type="Proteomes" id="UP000184509"/>
    </source>
</evidence>
<comment type="similarity">
    <text evidence="2">Belongs to the outer membrane factor (OMF) (TC 1.B.17) family.</text>
</comment>
<evidence type="ECO:0000256" key="4">
    <source>
        <dbReference type="ARBA" id="ARBA00022452"/>
    </source>
</evidence>
<keyword evidence="7" id="KW-0998">Cell outer membrane</keyword>
<evidence type="ECO:0000256" key="6">
    <source>
        <dbReference type="ARBA" id="ARBA00023136"/>
    </source>
</evidence>
<gene>
    <name evidence="9" type="ORF">SAMN05444405_111164</name>
</gene>
<evidence type="ECO:0000256" key="1">
    <source>
        <dbReference type="ARBA" id="ARBA00004442"/>
    </source>
</evidence>
<keyword evidence="8" id="KW-0732">Signal</keyword>
<keyword evidence="10" id="KW-1185">Reference proteome</keyword>
<dbReference type="PANTHER" id="PTHR30026:SF20">
    <property type="entry name" value="OUTER MEMBRANE PROTEIN TOLC"/>
    <property type="match status" value="1"/>
</dbReference>
<name>A0A1M5DFZ4_9BACE</name>
<evidence type="ECO:0000313" key="9">
    <source>
        <dbReference type="EMBL" id="SHF65602.1"/>
    </source>
</evidence>
<feature type="chain" id="PRO_5012251514" evidence="8">
    <location>
        <begin position="28"/>
        <end position="454"/>
    </location>
</feature>
<feature type="signal peptide" evidence="8">
    <location>
        <begin position="1"/>
        <end position="27"/>
    </location>
</feature>
<accession>A0A1M5DFZ4</accession>
<dbReference type="InterPro" id="IPR003423">
    <property type="entry name" value="OMP_efflux"/>
</dbReference>
<dbReference type="Pfam" id="PF02321">
    <property type="entry name" value="OEP"/>
    <property type="match status" value="2"/>
</dbReference>
<evidence type="ECO:0000256" key="3">
    <source>
        <dbReference type="ARBA" id="ARBA00022448"/>
    </source>
</evidence>
<evidence type="ECO:0000256" key="2">
    <source>
        <dbReference type="ARBA" id="ARBA00007613"/>
    </source>
</evidence>
<dbReference type="RefSeq" id="WP_073402494.1">
    <property type="nucleotide sequence ID" value="NZ_FQTV01000011.1"/>
</dbReference>
<dbReference type="SUPFAM" id="SSF56954">
    <property type="entry name" value="Outer membrane efflux proteins (OEP)"/>
    <property type="match status" value="1"/>
</dbReference>
<protein>
    <submittedName>
        <fullName evidence="9">Outer membrane protein TolC</fullName>
    </submittedName>
</protein>
<dbReference type="STRING" id="1297750.SAMN05444405_111164"/>
<keyword evidence="5" id="KW-0812">Transmembrane</keyword>
<evidence type="ECO:0000256" key="7">
    <source>
        <dbReference type="ARBA" id="ARBA00023237"/>
    </source>
</evidence>
<dbReference type="Gene3D" id="1.20.1600.10">
    <property type="entry name" value="Outer membrane efflux proteins (OEP)"/>
    <property type="match status" value="1"/>
</dbReference>
<proteinExistence type="inferred from homology"/>
<sequence>MNKRKHFFSKKFVCIIIALLLYSGAKAQEKLSFNLEKALEIAQSENPTIKVANKEIEKKKYAKKEVIAGLFPNINVGGGFTYTIKKQTFAIMGQTLKVGQTNNYNAGINLSLPLFAPTLMKSIDLSAKDVELAVESARSSNLNLVNEVTKAYYQLLLAQDSYEVLKKGYAQSEANYEVVNNKFKQGVVSEYDKIRAEVQVRNLKPSMISAENAVNLTKLQLKVLMGLDTNQEIEIVGNLSDYENNMYAEALDVDTAMVQNNTQLKQMKLQAEMLDKQLKLNKSAYLPSVSLTSQFSYVSMANNFKFGDYQWNPYSTVGFTFSIPIYNGGGRSYKVKQTKLQMEQLTLNTQNLRRNIDLQVKNYMDNIQKSIEQVGSNKESVKQAEKGCVIAKKRYEVGKGTVLELNDSELALTQSKLAYTQAIFDYLSAKADLELVLGKDKVVNTTQKNEELNK</sequence>
<keyword evidence="6" id="KW-0472">Membrane</keyword>
<comment type="subcellular location">
    <subcellularLocation>
        <location evidence="1">Cell outer membrane</location>
    </subcellularLocation>
</comment>
<dbReference type="GO" id="GO:0015562">
    <property type="term" value="F:efflux transmembrane transporter activity"/>
    <property type="evidence" value="ECO:0007669"/>
    <property type="project" value="InterPro"/>
</dbReference>
<keyword evidence="3" id="KW-0813">Transport</keyword>
<dbReference type="EMBL" id="FQTV01000011">
    <property type="protein sequence ID" value="SHF65602.1"/>
    <property type="molecule type" value="Genomic_DNA"/>
</dbReference>